<feature type="region of interest" description="Disordered" evidence="1">
    <location>
        <begin position="259"/>
        <end position="283"/>
    </location>
</feature>
<gene>
    <name evidence="2" type="ORF">Dsin_032711</name>
</gene>
<keyword evidence="3" id="KW-1185">Reference proteome</keyword>
<dbReference type="PANTHER" id="PTHR47188:SF1">
    <property type="entry name" value="PROTEIN TAR1"/>
    <property type="match status" value="1"/>
</dbReference>
<evidence type="ECO:0000313" key="3">
    <source>
        <dbReference type="Proteomes" id="UP001281410"/>
    </source>
</evidence>
<proteinExistence type="predicted"/>
<organism evidence="2 3">
    <name type="scientific">Dipteronia sinensis</name>
    <dbReference type="NCBI Taxonomy" id="43782"/>
    <lineage>
        <taxon>Eukaryota</taxon>
        <taxon>Viridiplantae</taxon>
        <taxon>Streptophyta</taxon>
        <taxon>Embryophyta</taxon>
        <taxon>Tracheophyta</taxon>
        <taxon>Spermatophyta</taxon>
        <taxon>Magnoliopsida</taxon>
        <taxon>eudicotyledons</taxon>
        <taxon>Gunneridae</taxon>
        <taxon>Pentapetalae</taxon>
        <taxon>rosids</taxon>
        <taxon>malvids</taxon>
        <taxon>Sapindales</taxon>
        <taxon>Sapindaceae</taxon>
        <taxon>Hippocastanoideae</taxon>
        <taxon>Acereae</taxon>
        <taxon>Dipteronia</taxon>
    </lineage>
</organism>
<feature type="compositionally biased region" description="Basic and acidic residues" evidence="1">
    <location>
        <begin position="259"/>
        <end position="271"/>
    </location>
</feature>
<sequence length="367" mass="40792">MCKCRSHGTFPLFGLQSSHLNICYYHQDLHRRPLARLAPWVLQRPPRPPTHRAWHLPRRPGIGRALQRHPFSGLVDSQVSAQLGTVTRLPVHPASPVRLPKMAHLELSIRGALNEAAAPSYLFKFENRSRLSLRASTKFPLASPRSGIVHHLSGPDRHALTRTLLRRSRSVGGATREGSPPISSLRLRVYWPVDSHTCQTPWSVFQDGRMGARRPMPESAGARGTPYGARCQPRSRRRRLHKHIAWAWATAAIRIGPRPDDRRTACDRSTSDRGASPAPIRFPPDNFKHSLTLFSKSFSSFPRGSGRDGAFTLSGAPFQGTWARSAAEDASPDYNSNVEDARFSSWALPGSLAVTRGILVSFFSSAY</sequence>
<protein>
    <submittedName>
        <fullName evidence="2">Uncharacterized protein</fullName>
    </submittedName>
</protein>
<accession>A0AAE0DMP7</accession>
<feature type="region of interest" description="Disordered" evidence="1">
    <location>
        <begin position="208"/>
        <end position="234"/>
    </location>
</feature>
<dbReference type="Proteomes" id="UP001281410">
    <property type="component" value="Unassembled WGS sequence"/>
</dbReference>
<evidence type="ECO:0000313" key="2">
    <source>
        <dbReference type="EMBL" id="KAK3175841.1"/>
    </source>
</evidence>
<name>A0AAE0DMP7_9ROSI</name>
<dbReference type="AlphaFoldDB" id="A0AAE0DMP7"/>
<dbReference type="EMBL" id="JANJYJ010000378">
    <property type="protein sequence ID" value="KAK3175841.1"/>
    <property type="molecule type" value="Genomic_DNA"/>
</dbReference>
<dbReference type="PANTHER" id="PTHR47188">
    <property type="entry name" value="PROTEIN TAR1"/>
    <property type="match status" value="1"/>
</dbReference>
<evidence type="ECO:0000256" key="1">
    <source>
        <dbReference type="SAM" id="MobiDB-lite"/>
    </source>
</evidence>
<dbReference type="InterPro" id="IPR044792">
    <property type="entry name" value="TAR1"/>
</dbReference>
<reference evidence="2" key="1">
    <citation type="journal article" date="2023" name="Plant J.">
        <title>Genome sequences and population genomics provide insights into the demographic history, inbreeding, and mutation load of two 'living fossil' tree species of Dipteronia.</title>
        <authorList>
            <person name="Feng Y."/>
            <person name="Comes H.P."/>
            <person name="Chen J."/>
            <person name="Zhu S."/>
            <person name="Lu R."/>
            <person name="Zhang X."/>
            <person name="Li P."/>
            <person name="Qiu J."/>
            <person name="Olsen K.M."/>
            <person name="Qiu Y."/>
        </authorList>
    </citation>
    <scope>NUCLEOTIDE SEQUENCE</scope>
    <source>
        <strain evidence="2">NBL</strain>
    </source>
</reference>
<comment type="caution">
    <text evidence="2">The sequence shown here is derived from an EMBL/GenBank/DDBJ whole genome shotgun (WGS) entry which is preliminary data.</text>
</comment>
<dbReference type="GO" id="GO:0043457">
    <property type="term" value="P:regulation of cellular respiration"/>
    <property type="evidence" value="ECO:0007669"/>
    <property type="project" value="InterPro"/>
</dbReference>